<reference evidence="1 2" key="1">
    <citation type="submission" date="2016-02" db="EMBL/GenBank/DDBJ databases">
        <authorList>
            <person name="Wen L."/>
            <person name="He K."/>
            <person name="Yang H."/>
        </authorList>
    </citation>
    <scope>NUCLEOTIDE SEQUENCE [LARGE SCALE GENOMIC DNA]</scope>
    <source>
        <strain evidence="1 2">TSA40</strain>
    </source>
</reference>
<evidence type="ECO:0000313" key="2">
    <source>
        <dbReference type="Proteomes" id="UP000197535"/>
    </source>
</evidence>
<evidence type="ECO:0008006" key="3">
    <source>
        <dbReference type="Google" id="ProtNLM"/>
    </source>
</evidence>
<comment type="caution">
    <text evidence="1">The sequence shown here is derived from an EMBL/GenBank/DDBJ whole genome shotgun (WGS) entry which is preliminary data.</text>
</comment>
<dbReference type="Proteomes" id="UP000197535">
    <property type="component" value="Unassembled WGS sequence"/>
</dbReference>
<dbReference type="EMBL" id="LSTO01000001">
    <property type="protein sequence ID" value="OWW20564.1"/>
    <property type="molecule type" value="Genomic_DNA"/>
</dbReference>
<accession>A0A254TD75</accession>
<sequence length="174" mass="19006">MGLYLAYDAAQQPLAHAPEDARPRLLIAVRPEDIAFSKVVLGDEFNTVICHSYEDACAAIVSGVDLVTCGVHFDNGRVFDLLRRVRGDPGTAELPFFILLGAGSRYSPAIIQGIRAAAKLLKVTAFTDLNRFADKLGKEESLAALRQGIRDAIAIRPRTTSNQECTAQIRPRRV</sequence>
<evidence type="ECO:0000313" key="1">
    <source>
        <dbReference type="EMBL" id="OWW20564.1"/>
    </source>
</evidence>
<proteinExistence type="predicted"/>
<dbReference type="AlphaFoldDB" id="A0A254TD75"/>
<dbReference type="RefSeq" id="WP_088707435.1">
    <property type="nucleotide sequence ID" value="NZ_LSTO01000001.1"/>
</dbReference>
<protein>
    <recommendedName>
        <fullName evidence="3">Response regulatory domain-containing protein</fullName>
    </recommendedName>
</protein>
<gene>
    <name evidence="1" type="ORF">AYR66_14765</name>
</gene>
<name>A0A254TD75_9BURK</name>
<dbReference type="OrthoDB" id="8775530at2"/>
<keyword evidence="2" id="KW-1185">Reference proteome</keyword>
<organism evidence="1 2">
    <name type="scientific">Noviherbaspirillum denitrificans</name>
    <dbReference type="NCBI Taxonomy" id="1968433"/>
    <lineage>
        <taxon>Bacteria</taxon>
        <taxon>Pseudomonadati</taxon>
        <taxon>Pseudomonadota</taxon>
        <taxon>Betaproteobacteria</taxon>
        <taxon>Burkholderiales</taxon>
        <taxon>Oxalobacteraceae</taxon>
        <taxon>Noviherbaspirillum</taxon>
    </lineage>
</organism>